<dbReference type="Proteomes" id="UP000250991">
    <property type="component" value="Unassembled WGS sequence"/>
</dbReference>
<organism evidence="1 2">
    <name type="scientific">Escherichia coli</name>
    <dbReference type="NCBI Taxonomy" id="562"/>
    <lineage>
        <taxon>Bacteria</taxon>
        <taxon>Pseudomonadati</taxon>
        <taxon>Pseudomonadota</taxon>
        <taxon>Gammaproteobacteria</taxon>
        <taxon>Enterobacterales</taxon>
        <taxon>Enterobacteriaceae</taxon>
        <taxon>Escherichia</taxon>
    </lineage>
</organism>
<reference evidence="1 2" key="1">
    <citation type="submission" date="2018-06" db="EMBL/GenBank/DDBJ databases">
        <authorList>
            <consortium name="Pathogen Informatics"/>
            <person name="Doyle S."/>
        </authorList>
    </citation>
    <scope>NUCLEOTIDE SEQUENCE [LARGE SCALE GENOMIC DNA]</scope>
    <source>
        <strain evidence="1 2">NCTC8009</strain>
    </source>
</reference>
<dbReference type="Pfam" id="PF13729">
    <property type="entry name" value="TraF_2"/>
    <property type="match status" value="1"/>
</dbReference>
<proteinExistence type="predicted"/>
<protein>
    <submittedName>
        <fullName evidence="1">Putative plasmid transfer protein</fullName>
    </submittedName>
</protein>
<sequence length="136" mass="14705">MTTGPLGLVAQNLIPRSIETKEVHGVTETFRIRPQVTTGVSWHNDMFTTALDVDLTPASGFTSDSKRQFAAVGAEFNAWKWAQLRTGYRQNLASNNGSAFTAGIGLSPFDVIHIDVAGLVGTDNNYGAIAQLQFTF</sequence>
<dbReference type="AlphaFoldDB" id="A0A2X1L6J5"/>
<evidence type="ECO:0000313" key="1">
    <source>
        <dbReference type="EMBL" id="SPW71135.1"/>
    </source>
</evidence>
<gene>
    <name evidence="1" type="primary">traF_3</name>
    <name evidence="1" type="ORF">NCTC8009_00415</name>
</gene>
<dbReference type="EMBL" id="UARW01000006">
    <property type="protein sequence ID" value="SPW71135.1"/>
    <property type="molecule type" value="Genomic_DNA"/>
</dbReference>
<name>A0A2X1L6J5_ECOLX</name>
<dbReference type="InterPro" id="IPR032811">
    <property type="entry name" value="Put_conjugal_transfer"/>
</dbReference>
<accession>A0A2X1L6J5</accession>
<evidence type="ECO:0000313" key="2">
    <source>
        <dbReference type="Proteomes" id="UP000250991"/>
    </source>
</evidence>